<organism evidence="9 10">
    <name type="scientific">Gouania willdenowi</name>
    <name type="common">Blunt-snouted clingfish</name>
    <name type="synonym">Lepadogaster willdenowi</name>
    <dbReference type="NCBI Taxonomy" id="441366"/>
    <lineage>
        <taxon>Eukaryota</taxon>
        <taxon>Metazoa</taxon>
        <taxon>Chordata</taxon>
        <taxon>Craniata</taxon>
        <taxon>Vertebrata</taxon>
        <taxon>Euteleostomi</taxon>
        <taxon>Actinopterygii</taxon>
        <taxon>Neopterygii</taxon>
        <taxon>Teleostei</taxon>
        <taxon>Neoteleostei</taxon>
        <taxon>Acanthomorphata</taxon>
        <taxon>Ovalentaria</taxon>
        <taxon>Blenniimorphae</taxon>
        <taxon>Blenniiformes</taxon>
        <taxon>Gobiesocoidei</taxon>
        <taxon>Gobiesocidae</taxon>
        <taxon>Gobiesocinae</taxon>
        <taxon>Gouania</taxon>
    </lineage>
</organism>
<keyword evidence="8" id="KW-0732">Signal</keyword>
<evidence type="ECO:0000256" key="6">
    <source>
        <dbReference type="ARBA" id="ARBA00023136"/>
    </source>
</evidence>
<evidence type="ECO:0000313" key="9">
    <source>
        <dbReference type="Ensembl" id="ENSGWIP00000015571.1"/>
    </source>
</evidence>
<evidence type="ECO:0000256" key="5">
    <source>
        <dbReference type="ARBA" id="ARBA00023128"/>
    </source>
</evidence>
<protein>
    <recommendedName>
        <fullName evidence="7">MICOS complex subunit</fullName>
    </recommendedName>
</protein>
<dbReference type="GO" id="GO:0042407">
    <property type="term" value="P:cristae formation"/>
    <property type="evidence" value="ECO:0007669"/>
    <property type="project" value="InterPro"/>
</dbReference>
<dbReference type="InterPro" id="IPR019166">
    <property type="entry name" value="MIC26/MIC27"/>
</dbReference>
<feature type="signal peptide" evidence="8">
    <location>
        <begin position="1"/>
        <end position="16"/>
    </location>
</feature>
<evidence type="ECO:0000256" key="4">
    <source>
        <dbReference type="ARBA" id="ARBA00022989"/>
    </source>
</evidence>
<keyword evidence="4 7" id="KW-1133">Transmembrane helix</keyword>
<comment type="subcellular location">
    <subcellularLocation>
        <location evidence="7">Mitochondrion inner membrane</location>
    </subcellularLocation>
    <subcellularLocation>
        <location evidence="1">Mitochondrion membrane</location>
    </subcellularLocation>
</comment>
<evidence type="ECO:0000256" key="3">
    <source>
        <dbReference type="ARBA" id="ARBA00022692"/>
    </source>
</evidence>
<keyword evidence="10" id="KW-1185">Reference proteome</keyword>
<feature type="chain" id="PRO_5034545341" description="MICOS complex subunit" evidence="8">
    <location>
        <begin position="17"/>
        <end position="190"/>
    </location>
</feature>
<dbReference type="AlphaFoldDB" id="A0A8C5E2R4"/>
<evidence type="ECO:0000256" key="7">
    <source>
        <dbReference type="RuleBase" id="RU363021"/>
    </source>
</evidence>
<dbReference type="Ensembl" id="ENSGWIT00000017203.1">
    <property type="protein sequence ID" value="ENSGWIP00000015571.1"/>
    <property type="gene ID" value="ENSGWIG00000008730.1"/>
</dbReference>
<evidence type="ECO:0000313" key="10">
    <source>
        <dbReference type="Proteomes" id="UP000694680"/>
    </source>
</evidence>
<dbReference type="PANTHER" id="PTHR14564">
    <property type="entry name" value="MICOS COMPLEX SUBUNIT MIC26 / MIC27 FAMILY MEMBER"/>
    <property type="match status" value="1"/>
</dbReference>
<reference evidence="9" key="2">
    <citation type="submission" date="2025-08" db="UniProtKB">
        <authorList>
            <consortium name="Ensembl"/>
        </authorList>
    </citation>
    <scope>IDENTIFICATION</scope>
</reference>
<comment type="similarity">
    <text evidence="2">Belongs to the apolipoprotein O/MICOS complex subunit Mic27 family.</text>
</comment>
<keyword evidence="6 7" id="KW-0472">Membrane</keyword>
<keyword evidence="3 7" id="KW-0812">Transmembrane</keyword>
<name>A0A8C5E2R4_GOUWI</name>
<proteinExistence type="inferred from homology"/>
<reference evidence="9" key="3">
    <citation type="submission" date="2025-09" db="UniProtKB">
        <authorList>
            <consortium name="Ensembl"/>
        </authorList>
    </citation>
    <scope>IDENTIFICATION</scope>
</reference>
<comment type="subunit">
    <text evidence="7">Component of the mitochondrial contact site and cristae organizing system (MICOS) complex.</text>
</comment>
<keyword evidence="7" id="KW-0999">Mitochondrion inner membrane</keyword>
<dbReference type="Pfam" id="PF09769">
    <property type="entry name" value="ApoO"/>
    <property type="match status" value="1"/>
</dbReference>
<sequence>SLKMCSMAILPVTVFAATNDRHTTTVPPLKQDDLSLYSVPQQKLRYEEPEAGQLEESVATLRKLVEPYAAWWQDTYSRVKPKIQGVVQLSSDTYAFLKNPPKDLYPRVGIIGFTGILGLFLARGSRIKRIVYPAGLMALSASLYFPEKTAALVKSTGESVYDCAVQSYSVVEKMLSPESKTKNNDSETKR</sequence>
<keyword evidence="5 7" id="KW-0496">Mitochondrion</keyword>
<evidence type="ECO:0000256" key="1">
    <source>
        <dbReference type="ARBA" id="ARBA00004325"/>
    </source>
</evidence>
<dbReference type="GO" id="GO:0061617">
    <property type="term" value="C:MICOS complex"/>
    <property type="evidence" value="ECO:0007669"/>
    <property type="project" value="UniProtKB-UniRule"/>
</dbReference>
<accession>A0A8C5E2R4</accession>
<feature type="transmembrane region" description="Helical" evidence="7">
    <location>
        <begin position="104"/>
        <end position="122"/>
    </location>
</feature>
<dbReference type="Proteomes" id="UP000694680">
    <property type="component" value="Chromosome 17"/>
</dbReference>
<comment type="function">
    <text evidence="7">Component of the MICOS complex, a large protein complex of the mitochondrial inner membrane that plays crucial roles in the maintenance of crista junctions, inner membrane architecture, and formation of contact sites to the outer membrane.</text>
</comment>
<dbReference type="InterPro" id="IPR033182">
    <property type="entry name" value="MIC26/MIC27_animal"/>
</dbReference>
<evidence type="ECO:0000256" key="2">
    <source>
        <dbReference type="ARBA" id="ARBA00010904"/>
    </source>
</evidence>
<reference evidence="9" key="1">
    <citation type="submission" date="2020-06" db="EMBL/GenBank/DDBJ databases">
        <authorList>
            <consortium name="Wellcome Sanger Institute Data Sharing"/>
        </authorList>
    </citation>
    <scope>NUCLEOTIDE SEQUENCE [LARGE SCALE GENOMIC DNA]</scope>
</reference>
<evidence type="ECO:0000256" key="8">
    <source>
        <dbReference type="SAM" id="SignalP"/>
    </source>
</evidence>